<dbReference type="AlphaFoldDB" id="R8BKJ8"/>
<feature type="domain" description="Adenosine deaminase" evidence="8">
    <location>
        <begin position="14"/>
        <end position="346"/>
    </location>
</feature>
<dbReference type="GO" id="GO:0000034">
    <property type="term" value="F:adenine deaminase activity"/>
    <property type="evidence" value="ECO:0007669"/>
    <property type="project" value="UniProtKB-UniRule"/>
</dbReference>
<evidence type="ECO:0000256" key="6">
    <source>
        <dbReference type="ARBA" id="ARBA00023242"/>
    </source>
</evidence>
<dbReference type="Proteomes" id="UP000014074">
    <property type="component" value="Unassembled WGS sequence"/>
</dbReference>
<keyword evidence="5 7" id="KW-0546">Nucleotide metabolism</keyword>
<evidence type="ECO:0000313" key="10">
    <source>
        <dbReference type="Proteomes" id="UP000014074"/>
    </source>
</evidence>
<accession>R8BKJ8</accession>
<feature type="binding site" evidence="7">
    <location>
        <position position="19"/>
    </location>
    <ligand>
        <name>Zn(2+)</name>
        <dbReference type="ChEBI" id="CHEBI:29105"/>
        <note>catalytic</note>
    </ligand>
</feature>
<comment type="function">
    <text evidence="7">Catalyzes the hydrolytic deamination of adenine to hypoxanthine. Plays an important role in the purine salvage pathway and in nitrogen catabolism.</text>
</comment>
<dbReference type="KEGG" id="tmn:UCRPA7_4714"/>
<dbReference type="CDD" id="cd01320">
    <property type="entry name" value="ADA"/>
    <property type="match status" value="1"/>
</dbReference>
<dbReference type="GO" id="GO:0006146">
    <property type="term" value="P:adenine catabolic process"/>
    <property type="evidence" value="ECO:0007669"/>
    <property type="project" value="UniProtKB-UniRule"/>
</dbReference>
<keyword evidence="1 7" id="KW-0963">Cytoplasm</keyword>
<evidence type="ECO:0000256" key="4">
    <source>
        <dbReference type="ARBA" id="ARBA00022833"/>
    </source>
</evidence>
<reference evidence="10" key="1">
    <citation type="journal article" date="2013" name="Genome Announc.">
        <title>Draft genome sequence of the ascomycete Phaeoacremonium aleophilum strain UCR-PA7, a causal agent of the esca disease complex in grapevines.</title>
        <authorList>
            <person name="Blanco-Ulate B."/>
            <person name="Rolshausen P."/>
            <person name="Cantu D."/>
        </authorList>
    </citation>
    <scope>NUCLEOTIDE SEQUENCE [LARGE SCALE GENOMIC DNA]</scope>
    <source>
        <strain evidence="10">UCR-PA7</strain>
    </source>
</reference>
<feature type="active site" description="Proton donor" evidence="7">
    <location>
        <position position="225"/>
    </location>
</feature>
<organism evidence="9 10">
    <name type="scientific">Phaeoacremonium minimum (strain UCR-PA7)</name>
    <name type="common">Esca disease fungus</name>
    <name type="synonym">Togninia minima</name>
    <dbReference type="NCBI Taxonomy" id="1286976"/>
    <lineage>
        <taxon>Eukaryota</taxon>
        <taxon>Fungi</taxon>
        <taxon>Dikarya</taxon>
        <taxon>Ascomycota</taxon>
        <taxon>Pezizomycotina</taxon>
        <taxon>Sordariomycetes</taxon>
        <taxon>Sordariomycetidae</taxon>
        <taxon>Togniniales</taxon>
        <taxon>Togniniaceae</taxon>
        <taxon>Phaeoacremonium</taxon>
    </lineage>
</organism>
<dbReference type="Gene3D" id="3.40.50.1820">
    <property type="entry name" value="alpha/beta hydrolase"/>
    <property type="match status" value="1"/>
</dbReference>
<dbReference type="InterPro" id="IPR006650">
    <property type="entry name" value="A/AMP_deam_AS"/>
</dbReference>
<dbReference type="RefSeq" id="XP_007915456.1">
    <property type="nucleotide sequence ID" value="XM_007917265.1"/>
</dbReference>
<dbReference type="GO" id="GO:0043103">
    <property type="term" value="P:hypoxanthine salvage"/>
    <property type="evidence" value="ECO:0007669"/>
    <property type="project" value="UniProtKB-UniRule"/>
</dbReference>
<dbReference type="SUPFAM" id="SSF51556">
    <property type="entry name" value="Metallo-dependent hydrolases"/>
    <property type="match status" value="1"/>
</dbReference>
<evidence type="ECO:0000256" key="5">
    <source>
        <dbReference type="ARBA" id="ARBA00023080"/>
    </source>
</evidence>
<dbReference type="FunFam" id="3.20.20.140:FF:000039">
    <property type="entry name" value="Adenine deaminase"/>
    <property type="match status" value="1"/>
</dbReference>
<dbReference type="GeneID" id="19325193"/>
<feature type="site" description="Important for catalytic activity" evidence="7">
    <location>
        <position position="246"/>
    </location>
</feature>
<dbReference type="GO" id="GO:0009168">
    <property type="term" value="P:purine ribonucleoside monophosphate biosynthetic process"/>
    <property type="evidence" value="ECO:0007669"/>
    <property type="project" value="InterPro"/>
</dbReference>
<dbReference type="InterPro" id="IPR032466">
    <property type="entry name" value="Metal_Hydrolase"/>
</dbReference>
<comment type="cofactor">
    <cofactor evidence="7">
        <name>Zn(2+)</name>
        <dbReference type="ChEBI" id="CHEBI:29105"/>
    </cofactor>
    <text evidence="7">Binds 1 zinc ion per subunit.</text>
</comment>
<dbReference type="EMBL" id="KB933129">
    <property type="protein sequence ID" value="EON99742.1"/>
    <property type="molecule type" value="Genomic_DNA"/>
</dbReference>
<feature type="binding site" evidence="7">
    <location>
        <position position="21"/>
    </location>
    <ligand>
        <name>Zn(2+)</name>
        <dbReference type="ChEBI" id="CHEBI:29105"/>
        <note>catalytic</note>
    </ligand>
</feature>
<dbReference type="SUPFAM" id="SSF53474">
    <property type="entry name" value="alpha/beta-Hydrolases"/>
    <property type="match status" value="1"/>
</dbReference>
<dbReference type="NCBIfam" id="TIGR01430">
    <property type="entry name" value="aden_deam"/>
    <property type="match status" value="1"/>
</dbReference>
<evidence type="ECO:0000259" key="8">
    <source>
        <dbReference type="Pfam" id="PF00962"/>
    </source>
</evidence>
<dbReference type="HAMAP" id="MF_01962">
    <property type="entry name" value="Adenine_deaminase"/>
    <property type="match status" value="1"/>
</dbReference>
<gene>
    <name evidence="7" type="primary">AAH1</name>
    <name evidence="9" type="ORF">UCRPA7_4714</name>
</gene>
<dbReference type="HOGENOM" id="CLU_479125_0_0_1"/>
<evidence type="ECO:0000256" key="1">
    <source>
        <dbReference type="ARBA" id="ARBA00022490"/>
    </source>
</evidence>
<proteinExistence type="inferred from homology"/>
<comment type="subcellular location">
    <subcellularLocation>
        <location evidence="7">Cytoplasm</location>
    </subcellularLocation>
    <subcellularLocation>
        <location evidence="7">Nucleus</location>
    </subcellularLocation>
</comment>
<dbReference type="GO" id="GO:0009117">
    <property type="term" value="P:nucleotide metabolic process"/>
    <property type="evidence" value="ECO:0007669"/>
    <property type="project" value="UniProtKB-KW"/>
</dbReference>
<dbReference type="GO" id="GO:0005634">
    <property type="term" value="C:nucleus"/>
    <property type="evidence" value="ECO:0007669"/>
    <property type="project" value="UniProtKB-SubCell"/>
</dbReference>
<dbReference type="GO" id="GO:0005829">
    <property type="term" value="C:cytosol"/>
    <property type="evidence" value="ECO:0007669"/>
    <property type="project" value="TreeGrafter"/>
</dbReference>
<sequence>MCKSPLHPFLAELPKCEHHIHLEGCLTPELVFKLAAKNKIELPSPEQDPAYKSPESLAKRYEHFDNLEDFLQYHYRAMRVLVTKEDFEMLGWEYFKSSHADGVQHAEVFFDPQSHTTRGISFDTVVTGYKAACKRAEEELGVTSLLIMCFLRHLPAPAAAETLQQAIDGGYLDVQDEPSAADNGSRVIGALGLDSSEIGFPPELFKEQFLEAEKRGIHRTAHGGEEGDTSYISGAMDSLHVERIDHGIRLIEDPALMRRVAEEGILLTMCPLSNRYLQAVEKISDLPIKTFMETGIKFSINSDDPAYFGGYILNNFCAIQEAFNLSVKDWKIITENSIHCSWVALDVLELAGYLIEAPALPSCVDGKSTPEDDAQLIARRASELVDAGKEVVAIAHSYGGMVASEALSGLGVREREEKGLAGGVKRIIYTAAFVPLPGTSIEKTSPTDSVGWLKYEGDQKAFNWHWETSIGDVFYPDLTGDEQEKYLSRLAFHPKSCSLWEPTAFAYREIDVTYVFCEKDAAAPLVAQQFLAGAIKDAGVQIAEETLPAGHFPFLSMPNEFAEIVIKYA</sequence>
<dbReference type="InterPro" id="IPR001365">
    <property type="entry name" value="A_deaminase_dom"/>
</dbReference>
<feature type="binding site" evidence="7">
    <location>
        <position position="304"/>
    </location>
    <ligand>
        <name>substrate</name>
    </ligand>
</feature>
<protein>
    <recommendedName>
        <fullName evidence="7">Adenine deaminase</fullName>
        <shortName evidence="7">ADE</shortName>
        <ecNumber evidence="7">3.5.4.2</ecNumber>
    </recommendedName>
    <alternativeName>
        <fullName evidence="7">Adenine aminohydrolase</fullName>
        <shortName evidence="7">AAH</shortName>
    </alternativeName>
</protein>
<feature type="binding site" evidence="7">
    <location>
        <position position="222"/>
    </location>
    <ligand>
        <name>Zn(2+)</name>
        <dbReference type="ChEBI" id="CHEBI:29105"/>
        <note>catalytic</note>
    </ligand>
</feature>
<dbReference type="InterPro" id="IPR029058">
    <property type="entry name" value="AB_hydrolase_fold"/>
</dbReference>
<keyword evidence="6 7" id="KW-0539">Nucleus</keyword>
<dbReference type="Gene3D" id="3.20.20.140">
    <property type="entry name" value="Metal-dependent hydrolases"/>
    <property type="match status" value="1"/>
</dbReference>
<comment type="catalytic activity">
    <reaction evidence="7">
        <text>adenine + H2O + H(+) = hypoxanthine + NH4(+)</text>
        <dbReference type="Rhea" id="RHEA:23688"/>
        <dbReference type="ChEBI" id="CHEBI:15377"/>
        <dbReference type="ChEBI" id="CHEBI:15378"/>
        <dbReference type="ChEBI" id="CHEBI:16708"/>
        <dbReference type="ChEBI" id="CHEBI:17368"/>
        <dbReference type="ChEBI" id="CHEBI:28938"/>
        <dbReference type="EC" id="3.5.4.2"/>
    </reaction>
</comment>
<dbReference type="PANTHER" id="PTHR43114">
    <property type="entry name" value="ADENINE DEAMINASE"/>
    <property type="match status" value="1"/>
</dbReference>
<keyword evidence="2 7" id="KW-0479">Metal-binding</keyword>
<evidence type="ECO:0000256" key="2">
    <source>
        <dbReference type="ARBA" id="ARBA00022723"/>
    </source>
</evidence>
<keyword evidence="4 7" id="KW-0862">Zinc</keyword>
<dbReference type="eggNOG" id="KOG1097">
    <property type="taxonomic scope" value="Eukaryota"/>
</dbReference>
<keyword evidence="3 7" id="KW-0378">Hydrolase</keyword>
<name>R8BKJ8_PHAM7</name>
<dbReference type="PANTHER" id="PTHR43114:SF6">
    <property type="entry name" value="ADENINE DEAMINASE"/>
    <property type="match status" value="1"/>
</dbReference>
<dbReference type="PROSITE" id="PS00485">
    <property type="entry name" value="A_DEAMINASE"/>
    <property type="match status" value="1"/>
</dbReference>
<comment type="similarity">
    <text evidence="7">Belongs to the metallo-dependent hydrolases superfamily. Adenosine and AMP deaminases family. Adenine deaminase type 2 subfamily.</text>
</comment>
<dbReference type="Pfam" id="PF00962">
    <property type="entry name" value="A_deaminase"/>
    <property type="match status" value="1"/>
</dbReference>
<keyword evidence="10" id="KW-1185">Reference proteome</keyword>
<dbReference type="InterPro" id="IPR006330">
    <property type="entry name" value="Ado/ade_deaminase"/>
</dbReference>
<dbReference type="GO" id="GO:0008270">
    <property type="term" value="F:zinc ion binding"/>
    <property type="evidence" value="ECO:0007669"/>
    <property type="project" value="UniProtKB-UniRule"/>
</dbReference>
<dbReference type="InterPro" id="IPR028892">
    <property type="entry name" value="ADE"/>
</dbReference>
<feature type="binding site" evidence="7">
    <location>
        <position position="303"/>
    </location>
    <ligand>
        <name>Zn(2+)</name>
        <dbReference type="ChEBI" id="CHEBI:29105"/>
        <note>catalytic</note>
    </ligand>
</feature>
<dbReference type="OrthoDB" id="1263307at2759"/>
<evidence type="ECO:0000313" key="9">
    <source>
        <dbReference type="EMBL" id="EON99742.1"/>
    </source>
</evidence>
<dbReference type="EC" id="3.5.4.2" evidence="7"/>
<evidence type="ECO:0000256" key="7">
    <source>
        <dbReference type="HAMAP-Rule" id="MF_03145"/>
    </source>
</evidence>
<evidence type="ECO:0000256" key="3">
    <source>
        <dbReference type="ARBA" id="ARBA00022801"/>
    </source>
</evidence>